<accession>A0A6J6G796</accession>
<reference evidence="1" key="1">
    <citation type="submission" date="2020-05" db="EMBL/GenBank/DDBJ databases">
        <authorList>
            <person name="Chiriac C."/>
            <person name="Salcher M."/>
            <person name="Ghai R."/>
            <person name="Kavagutti S V."/>
        </authorList>
    </citation>
    <scope>NUCLEOTIDE SEQUENCE</scope>
</reference>
<evidence type="ECO:0000313" key="1">
    <source>
        <dbReference type="EMBL" id="CAB4592648.1"/>
    </source>
</evidence>
<proteinExistence type="predicted"/>
<sequence length="91" mass="8962">MASASLEKRPMSSLVAIVASAAVTTGSTPAAASAGSRLFAAAASNAGLDSRITPTTASSVKNPAWSRPSTSAVAARSRLIALGFTYSGFAS</sequence>
<organism evidence="1">
    <name type="scientific">freshwater metagenome</name>
    <dbReference type="NCBI Taxonomy" id="449393"/>
    <lineage>
        <taxon>unclassified sequences</taxon>
        <taxon>metagenomes</taxon>
        <taxon>ecological metagenomes</taxon>
    </lineage>
</organism>
<gene>
    <name evidence="1" type="ORF">UFOPK1493_03826</name>
</gene>
<name>A0A6J6G796_9ZZZZ</name>
<dbReference type="EMBL" id="CAEZSR010000244">
    <property type="protein sequence ID" value="CAB4592648.1"/>
    <property type="molecule type" value="Genomic_DNA"/>
</dbReference>
<protein>
    <submittedName>
        <fullName evidence="1">Unannotated protein</fullName>
    </submittedName>
</protein>
<dbReference type="AlphaFoldDB" id="A0A6J6G796"/>